<evidence type="ECO:0000313" key="2">
    <source>
        <dbReference type="EMBL" id="KAJ4833972.1"/>
    </source>
</evidence>
<dbReference type="PANTHER" id="PTHR31659:SF0">
    <property type="entry name" value="EMB|CAB61945.1"/>
    <property type="match status" value="1"/>
</dbReference>
<keyword evidence="3" id="KW-1185">Reference proteome</keyword>
<dbReference type="InterPro" id="IPR008004">
    <property type="entry name" value="OCTOPUS-like"/>
</dbReference>
<accession>A0A9Q0JAD0</accession>
<organism evidence="2 3">
    <name type="scientific">Turnera subulata</name>
    <dbReference type="NCBI Taxonomy" id="218843"/>
    <lineage>
        <taxon>Eukaryota</taxon>
        <taxon>Viridiplantae</taxon>
        <taxon>Streptophyta</taxon>
        <taxon>Embryophyta</taxon>
        <taxon>Tracheophyta</taxon>
        <taxon>Spermatophyta</taxon>
        <taxon>Magnoliopsida</taxon>
        <taxon>eudicotyledons</taxon>
        <taxon>Gunneridae</taxon>
        <taxon>Pentapetalae</taxon>
        <taxon>rosids</taxon>
        <taxon>fabids</taxon>
        <taxon>Malpighiales</taxon>
        <taxon>Passifloraceae</taxon>
        <taxon>Turnera</taxon>
    </lineage>
</organism>
<evidence type="ECO:0000256" key="1">
    <source>
        <dbReference type="SAM" id="MobiDB-lite"/>
    </source>
</evidence>
<feature type="compositionally biased region" description="Low complexity" evidence="1">
    <location>
        <begin position="60"/>
        <end position="86"/>
    </location>
</feature>
<dbReference type="EMBL" id="JAKUCV010004804">
    <property type="protein sequence ID" value="KAJ4833972.1"/>
    <property type="molecule type" value="Genomic_DNA"/>
</dbReference>
<dbReference type="OrthoDB" id="758624at2759"/>
<evidence type="ECO:0000313" key="3">
    <source>
        <dbReference type="Proteomes" id="UP001141552"/>
    </source>
</evidence>
<feature type="region of interest" description="Disordered" evidence="1">
    <location>
        <begin position="553"/>
        <end position="574"/>
    </location>
</feature>
<feature type="compositionally biased region" description="Polar residues" evidence="1">
    <location>
        <begin position="563"/>
        <end position="574"/>
    </location>
</feature>
<protein>
    <submittedName>
        <fullName evidence="2">Uncharacterized protein</fullName>
    </submittedName>
</protein>
<dbReference type="Proteomes" id="UP001141552">
    <property type="component" value="Unassembled WGS sequence"/>
</dbReference>
<reference evidence="2" key="1">
    <citation type="submission" date="2022-02" db="EMBL/GenBank/DDBJ databases">
        <authorList>
            <person name="Henning P.M."/>
            <person name="McCubbin A.G."/>
            <person name="Shore J.S."/>
        </authorList>
    </citation>
    <scope>NUCLEOTIDE SEQUENCE</scope>
    <source>
        <strain evidence="2">F60SS</strain>
        <tissue evidence="2">Leaves</tissue>
    </source>
</reference>
<reference evidence="2" key="2">
    <citation type="journal article" date="2023" name="Plants (Basel)">
        <title>Annotation of the Turnera subulata (Passifloraceae) Draft Genome Reveals the S-Locus Evolved after the Divergence of Turneroideae from Passifloroideae in a Stepwise Manner.</title>
        <authorList>
            <person name="Henning P.M."/>
            <person name="Roalson E.H."/>
            <person name="Mir W."/>
            <person name="McCubbin A.G."/>
            <person name="Shore J.S."/>
        </authorList>
    </citation>
    <scope>NUCLEOTIDE SEQUENCE</scope>
    <source>
        <strain evidence="2">F60SS</strain>
    </source>
</reference>
<proteinExistence type="predicted"/>
<feature type="region of interest" description="Disordered" evidence="1">
    <location>
        <begin position="39"/>
        <end position="137"/>
    </location>
</feature>
<gene>
    <name evidence="2" type="ORF">Tsubulata_018972</name>
</gene>
<dbReference type="Pfam" id="PF05340">
    <property type="entry name" value="DUF740"/>
    <property type="match status" value="2"/>
</dbReference>
<dbReference type="AlphaFoldDB" id="A0A9Q0JAD0"/>
<name>A0A9Q0JAD0_9ROSI</name>
<comment type="caution">
    <text evidence="2">The sequence shown here is derived from an EMBL/GenBank/DDBJ whole genome shotgun (WGS) entry which is preliminary data.</text>
</comment>
<dbReference type="PANTHER" id="PTHR31659">
    <property type="entry name" value="PROTEIN: UPF0503-LIKE PROTEIN, PUTATIVE (DUF740)-RELATED"/>
    <property type="match status" value="1"/>
</dbReference>
<sequence>MSTQPQQHDRLSTCHRHPSLKPLTGFCAACLRERLAGIDPDTHEETPPTQLAAELRRTKSYSSSTIPNASSSSATSSTFTTTATTSEPRRKSCDVGPRNNTLSDLFHTEDKRKGSSRRKPKGVESESESGLQLKGNEENVAAEIRVTKLNLDDDVDGFEDDGEFKTMKEFIDLELEDKKKKNGGGRKSLWEAAASVSFGKRLVKWQKKEHREKGKGHELVDMDKSTVRKLRDTHSAVGEYAFGRRSCDTDLRLSVDVARLSVDDSRYCFDEPRASWDGCLIGKNYPRLLPLVSVMEDVVKLPSGGEEEVKENDVGIMNNGGGECSPGGTAQTRDYYYSSERRKRSFDRSAGIRGLGDDEVKCVMNAKVSPETVELFHGAKLLVTEKELRDSNWYSLKDHRVESINSLSKDAGSVAGGVDRKAFKSKKLHKWRNMWNIWGLMQWRSESKYGDEVSSAGANGVDLPITESWHKLRGMANGETNGTVSQKLIRSYTVSAKDASQMACGSSVVDTKENGVKRTEGLMLQRNQSARYPPNNLDTSLLKFYLTPLRSYGRSKSGKGASLKNSNSLGTNVL</sequence>